<gene>
    <name evidence="2" type="ORF">AAF712_011183</name>
</gene>
<sequence>MCFQPNCVSVPWALRISTTEPGRTLALSAFHLPHFKDRGLLLLIAKVLPHFMNLRLCEEVEGKIHVVGLMIVGEQIKLVRESWEFMTCGCPRVFDEVPLARSRCILKAWKAWCRVVDEDEKDLSMLLARELPPAAPEEDKLPLLAEVLFNRRRKQTSEANQDAPAPKKARQSSKDRDIIDLTGTDDEEIINLTIDDPQEHSASARL</sequence>
<reference evidence="2 3" key="1">
    <citation type="submission" date="2024-05" db="EMBL/GenBank/DDBJ databases">
        <title>A draft genome resource for the thread blight pathogen Marasmius tenuissimus strain MS-2.</title>
        <authorList>
            <person name="Yulfo-Soto G.E."/>
            <person name="Baruah I.K."/>
            <person name="Amoako-Attah I."/>
            <person name="Bukari Y."/>
            <person name="Meinhardt L.W."/>
            <person name="Bailey B.A."/>
            <person name="Cohen S.P."/>
        </authorList>
    </citation>
    <scope>NUCLEOTIDE SEQUENCE [LARGE SCALE GENOMIC DNA]</scope>
    <source>
        <strain evidence="2 3">MS-2</strain>
    </source>
</reference>
<dbReference type="Proteomes" id="UP001437256">
    <property type="component" value="Unassembled WGS sequence"/>
</dbReference>
<dbReference type="EMBL" id="JBBXMP010000118">
    <property type="protein sequence ID" value="KAL0061973.1"/>
    <property type="molecule type" value="Genomic_DNA"/>
</dbReference>
<protein>
    <submittedName>
        <fullName evidence="2">Uncharacterized protein</fullName>
    </submittedName>
</protein>
<evidence type="ECO:0000313" key="3">
    <source>
        <dbReference type="Proteomes" id="UP001437256"/>
    </source>
</evidence>
<proteinExistence type="predicted"/>
<keyword evidence="3" id="KW-1185">Reference proteome</keyword>
<comment type="caution">
    <text evidence="2">The sequence shown here is derived from an EMBL/GenBank/DDBJ whole genome shotgun (WGS) entry which is preliminary data.</text>
</comment>
<evidence type="ECO:0000256" key="1">
    <source>
        <dbReference type="SAM" id="MobiDB-lite"/>
    </source>
</evidence>
<feature type="region of interest" description="Disordered" evidence="1">
    <location>
        <begin position="154"/>
        <end position="181"/>
    </location>
</feature>
<organism evidence="2 3">
    <name type="scientific">Marasmius tenuissimus</name>
    <dbReference type="NCBI Taxonomy" id="585030"/>
    <lineage>
        <taxon>Eukaryota</taxon>
        <taxon>Fungi</taxon>
        <taxon>Dikarya</taxon>
        <taxon>Basidiomycota</taxon>
        <taxon>Agaricomycotina</taxon>
        <taxon>Agaricomycetes</taxon>
        <taxon>Agaricomycetidae</taxon>
        <taxon>Agaricales</taxon>
        <taxon>Marasmiineae</taxon>
        <taxon>Marasmiaceae</taxon>
        <taxon>Marasmius</taxon>
    </lineage>
</organism>
<name>A0ABR2ZKR8_9AGAR</name>
<accession>A0ABR2ZKR8</accession>
<evidence type="ECO:0000313" key="2">
    <source>
        <dbReference type="EMBL" id="KAL0061973.1"/>
    </source>
</evidence>